<proteinExistence type="predicted"/>
<dbReference type="AlphaFoldDB" id="A0A1D9P039"/>
<protein>
    <submittedName>
        <fullName evidence="1">SAM-dependent methyltransferase</fullName>
    </submittedName>
</protein>
<evidence type="ECO:0000313" key="2">
    <source>
        <dbReference type="Proteomes" id="UP000179284"/>
    </source>
</evidence>
<evidence type="ECO:0000313" key="1">
    <source>
        <dbReference type="EMBL" id="AOZ95841.1"/>
    </source>
</evidence>
<gene>
    <name evidence="1" type="ORF">bhn_I0807</name>
</gene>
<reference evidence="2" key="1">
    <citation type="submission" date="2016-10" db="EMBL/GenBank/DDBJ databases">
        <title>The complete genome sequence of the rumen bacterium Butyrivibrio hungatei MB2003.</title>
        <authorList>
            <person name="Palevich N."/>
            <person name="Kelly W.J."/>
            <person name="Leahy S.C."/>
            <person name="Altermann E."/>
            <person name="Rakonjac J."/>
            <person name="Attwood G.T."/>
        </authorList>
    </citation>
    <scope>NUCLEOTIDE SEQUENCE [LARGE SCALE GENOMIC DNA]</scope>
    <source>
        <strain evidence="2">MB2003</strain>
    </source>
</reference>
<dbReference type="PIRSF" id="PIRSF018637">
    <property type="entry name" value="TrmK"/>
    <property type="match status" value="1"/>
</dbReference>
<keyword evidence="1" id="KW-0808">Transferase</keyword>
<keyword evidence="1" id="KW-0489">Methyltransferase</keyword>
<dbReference type="KEGG" id="bhu:bhn_I0807"/>
<dbReference type="PANTHER" id="PTHR38451:SF1">
    <property type="entry name" value="TRNA (ADENINE(22)-N(1))-METHYLTRANSFERASE"/>
    <property type="match status" value="1"/>
</dbReference>
<dbReference type="InterPro" id="IPR006901">
    <property type="entry name" value="TrmK"/>
</dbReference>
<dbReference type="OrthoDB" id="5881184at2"/>
<keyword evidence="2" id="KW-1185">Reference proteome</keyword>
<dbReference type="Gene3D" id="3.40.50.150">
    <property type="entry name" value="Vaccinia Virus protein VP39"/>
    <property type="match status" value="1"/>
</dbReference>
<dbReference type="GO" id="GO:0032259">
    <property type="term" value="P:methylation"/>
    <property type="evidence" value="ECO:0007669"/>
    <property type="project" value="UniProtKB-KW"/>
</dbReference>
<name>A0A1D9P039_9FIRM</name>
<dbReference type="EMBL" id="CP017831">
    <property type="protein sequence ID" value="AOZ95841.1"/>
    <property type="molecule type" value="Genomic_DNA"/>
</dbReference>
<dbReference type="Pfam" id="PF12847">
    <property type="entry name" value="Methyltransf_18"/>
    <property type="match status" value="1"/>
</dbReference>
<dbReference type="PANTHER" id="PTHR38451">
    <property type="entry name" value="TRNA (ADENINE(22)-N(1))-METHYLTRANSFERASE"/>
    <property type="match status" value="1"/>
</dbReference>
<sequence>MTDMGNAPILSKMSQRLVTVAEMLRDDSGKKLAVADVGCDHGYVSIYLIQSGIASSAVAMDVRQGPLSGASDNIGEYGLLDVITTRLSDGLKELKKGEADSLIIAGMGGKLMMRLVKEGNLKELGIRTAVLQPQSDISEFRAFLRDEGFFITDEKMILEDGKYYFPMKVVTDMSQDEKEDILNKNIKSFLDLDNSLSREDVIRLFDRYGAHNLLRKDPLLKSFLEHGKEVCESILKSLDDSHLGRITEIKEELSDISFALKYMDE</sequence>
<organism evidence="1 2">
    <name type="scientific">Butyrivibrio hungatei</name>
    <dbReference type="NCBI Taxonomy" id="185008"/>
    <lineage>
        <taxon>Bacteria</taxon>
        <taxon>Bacillati</taxon>
        <taxon>Bacillota</taxon>
        <taxon>Clostridia</taxon>
        <taxon>Lachnospirales</taxon>
        <taxon>Lachnospiraceae</taxon>
        <taxon>Butyrivibrio</taxon>
    </lineage>
</organism>
<dbReference type="GO" id="GO:0160105">
    <property type="term" value="F:tRNA (adenine(22)-N1)-methyltransferase activity"/>
    <property type="evidence" value="ECO:0007669"/>
    <property type="project" value="InterPro"/>
</dbReference>
<accession>A0A1D9P039</accession>
<dbReference type="InterPro" id="IPR029063">
    <property type="entry name" value="SAM-dependent_MTases_sf"/>
</dbReference>
<dbReference type="Proteomes" id="UP000179284">
    <property type="component" value="Chromosome I"/>
</dbReference>
<dbReference type="SUPFAM" id="SSF53335">
    <property type="entry name" value="S-adenosyl-L-methionine-dependent methyltransferases"/>
    <property type="match status" value="1"/>
</dbReference>